<comment type="similarity">
    <text evidence="4">Belongs to the PDP family.</text>
</comment>
<feature type="region of interest" description="Disordered" evidence="5">
    <location>
        <begin position="59"/>
        <end position="83"/>
    </location>
</feature>
<dbReference type="AlphaFoldDB" id="A0AAD9WQW1"/>
<sequence>MISVINNDREFDRKADTKIEEIEAKPEVSGDIVVSNSNSEENFSNSGVVDEAAVSSLIAPKSERSGEDKVRVSAESDINTSGNEMESRVFEVKMNKSGAQQTEIRNSDCFEVQHDVFDGQNDGFEDETDQTVDNVVRVDRHVELYKSLLSEFDDFVANEKMNAGTSRALSYGFEVGDMVWGKVKSHPWWPGHIFNESFASNPVRHARTDGHVLVAFFGDSSYGWFDPAELVPFDPHFLEKSQQINSRTFVKAVEEAMDEACRRRGLGLTCKCRNPYNFRTTNVQGYFAVDVPDFEPGGIYSANQIKKARDGFLPVESLSFVKQLASAPKGCEQKSIDFVKNKATVLAFRKAVFEEFDETYAEAFGVQPSRSSHGRANALERSAKQPPRAPLSGPLVIAEPLGGGRSSKKSMKVKDHSKKDRYLFKRRDESGDSRTLPTSQAQAGSLAPSAIIEGSSAFAAGDYVLQKRAPASHTAVKFEQTGFISRDSTGSSGTVHGKEAIMVNRAHTCNDTSAIQAASLDSKSSQDMHEMKERMGSAVVSGSMSSSGFDTLGKRVLQSSQLEAEGQADIENESAKMSRPFESELSSSARDEGGHSLDQIKDSETGALPSSINAKRSVGVSPDGKMKKPKVLKRPLGDMSSENSFVFVGEPKKKKKKKKEFAIETSSNHQRKRLVTGKGEIGVGNLTKKSSHVGLDLGASTSVLTSVGTLPGVDIIDVGLPQLLIDLHALALNPFHGMERNSPATIKHCFLRFRTLVYQKSLVLLPPSETEPTETRSIKSSSSIGVSGEIVREMPASKSAKHLARPDDPTKAGRKRLPSERQEENAAKRLKKINNVKSLTTEKKAQRTLDGQRVEGKEHVAVLPLKPVKPDSIKKLVPPARAVNPTMLVMKFPPGTSLPSAAELKARFGRFGALDQSGTRVFWKSSTCRVVFRYKVDAQAACKYANGNNTLFGNVKVRYSLRDFEASTNEVGDLDKSRGDDASNETPRSKDAIVERERSTAAFPSTAQATIQLKSILKKPTGEEAGQVTSSGNGSRGTARVKFMLGGEENSRGEQLMVGNRNNFNNNSTLADGGAPSSVAMDFNSKKFQKVVPPFSSTMHSHSQVSKPVFNNSHHSEVVAPRNSHLNTPSIPPSSGIDISQQMLSLLTRCNDVVTNINGFLGYVPYHPI</sequence>
<feature type="compositionally biased region" description="Polar residues" evidence="5">
    <location>
        <begin position="433"/>
        <end position="443"/>
    </location>
</feature>
<dbReference type="InterPro" id="IPR052657">
    <property type="entry name" value="PDP_family_Arabidopsis"/>
</dbReference>
<dbReference type="GO" id="GO:0040029">
    <property type="term" value="P:epigenetic regulation of gene expression"/>
    <property type="evidence" value="ECO:0007669"/>
    <property type="project" value="UniProtKB-ARBA"/>
</dbReference>
<comment type="caution">
    <text evidence="7">The sequence shown here is derived from an EMBL/GenBank/DDBJ whole genome shotgun (WGS) entry which is preliminary data.</text>
</comment>
<dbReference type="FunFam" id="2.30.30.140:FF:000115">
    <property type="entry name" value="Tudor/PWWP/MBT superfamily protein"/>
    <property type="match status" value="1"/>
</dbReference>
<proteinExistence type="inferred from homology"/>
<accession>A0AAD9WQW1</accession>
<feature type="region of interest" description="Disordered" evidence="5">
    <location>
        <begin position="1017"/>
        <end position="1038"/>
    </location>
</feature>
<keyword evidence="3" id="KW-0539">Nucleus</keyword>
<dbReference type="PANTHER" id="PTHR10688:SF5">
    <property type="entry name" value="PWWP DOMAIN-CONTAINING PROTEIN 1-RELATED"/>
    <property type="match status" value="1"/>
</dbReference>
<feature type="domain" description="PWWP" evidence="6">
    <location>
        <begin position="175"/>
        <end position="236"/>
    </location>
</feature>
<gene>
    <name evidence="7" type="ORF">Ddye_028144</name>
</gene>
<feature type="compositionally biased region" description="Basic and acidic residues" evidence="5">
    <location>
        <begin position="804"/>
        <end position="827"/>
    </location>
</feature>
<feature type="region of interest" description="Disordered" evidence="5">
    <location>
        <begin position="367"/>
        <end position="447"/>
    </location>
</feature>
<dbReference type="EMBL" id="JANJYI010000008">
    <property type="protein sequence ID" value="KAK2640349.1"/>
    <property type="molecule type" value="Genomic_DNA"/>
</dbReference>
<dbReference type="GO" id="GO:0035098">
    <property type="term" value="C:ESC/E(Z) complex"/>
    <property type="evidence" value="ECO:0007669"/>
    <property type="project" value="UniProtKB-ARBA"/>
</dbReference>
<evidence type="ECO:0000259" key="6">
    <source>
        <dbReference type="PROSITE" id="PS50812"/>
    </source>
</evidence>
<evidence type="ECO:0000256" key="1">
    <source>
        <dbReference type="ARBA" id="ARBA00023015"/>
    </source>
</evidence>
<keyword evidence="8" id="KW-1185">Reference proteome</keyword>
<organism evidence="7 8">
    <name type="scientific">Dipteronia dyeriana</name>
    <dbReference type="NCBI Taxonomy" id="168575"/>
    <lineage>
        <taxon>Eukaryota</taxon>
        <taxon>Viridiplantae</taxon>
        <taxon>Streptophyta</taxon>
        <taxon>Embryophyta</taxon>
        <taxon>Tracheophyta</taxon>
        <taxon>Spermatophyta</taxon>
        <taxon>Magnoliopsida</taxon>
        <taxon>eudicotyledons</taxon>
        <taxon>Gunneridae</taxon>
        <taxon>Pentapetalae</taxon>
        <taxon>rosids</taxon>
        <taxon>malvids</taxon>
        <taxon>Sapindales</taxon>
        <taxon>Sapindaceae</taxon>
        <taxon>Hippocastanoideae</taxon>
        <taxon>Acereae</taxon>
        <taxon>Dipteronia</taxon>
    </lineage>
</organism>
<dbReference type="Proteomes" id="UP001280121">
    <property type="component" value="Unassembled WGS sequence"/>
</dbReference>
<keyword evidence="2" id="KW-0804">Transcription</keyword>
<feature type="compositionally biased region" description="Basic and acidic residues" evidence="5">
    <location>
        <begin position="412"/>
        <end position="432"/>
    </location>
</feature>
<reference evidence="7" key="1">
    <citation type="journal article" date="2023" name="Plant J.">
        <title>Genome sequences and population genomics provide insights into the demographic history, inbreeding, and mutation load of two 'living fossil' tree species of Dipteronia.</title>
        <authorList>
            <person name="Feng Y."/>
            <person name="Comes H.P."/>
            <person name="Chen J."/>
            <person name="Zhu S."/>
            <person name="Lu R."/>
            <person name="Zhang X."/>
            <person name="Li P."/>
            <person name="Qiu J."/>
            <person name="Olsen K.M."/>
            <person name="Qiu Y."/>
        </authorList>
    </citation>
    <scope>NUCLEOTIDE SEQUENCE</scope>
    <source>
        <strain evidence="7">KIB01</strain>
    </source>
</reference>
<feature type="compositionally biased region" description="Basic and acidic residues" evidence="5">
    <location>
        <begin position="61"/>
        <end position="74"/>
    </location>
</feature>
<dbReference type="SMART" id="SM00293">
    <property type="entry name" value="PWWP"/>
    <property type="match status" value="1"/>
</dbReference>
<evidence type="ECO:0000313" key="8">
    <source>
        <dbReference type="Proteomes" id="UP001280121"/>
    </source>
</evidence>
<dbReference type="Gene3D" id="2.30.30.140">
    <property type="match status" value="1"/>
</dbReference>
<evidence type="ECO:0000313" key="7">
    <source>
        <dbReference type="EMBL" id="KAK2640349.1"/>
    </source>
</evidence>
<evidence type="ECO:0000256" key="4">
    <source>
        <dbReference type="ARBA" id="ARBA00060746"/>
    </source>
</evidence>
<evidence type="ECO:0000256" key="2">
    <source>
        <dbReference type="ARBA" id="ARBA00023163"/>
    </source>
</evidence>
<feature type="compositionally biased region" description="Basic and acidic residues" evidence="5">
    <location>
        <begin position="973"/>
        <end position="999"/>
    </location>
</feature>
<feature type="region of interest" description="Disordered" evidence="5">
    <location>
        <begin position="971"/>
        <end position="1001"/>
    </location>
</feature>
<dbReference type="GO" id="GO:2000028">
    <property type="term" value="P:regulation of photoperiodism, flowering"/>
    <property type="evidence" value="ECO:0007669"/>
    <property type="project" value="UniProtKB-ARBA"/>
</dbReference>
<feature type="region of interest" description="Disordered" evidence="5">
    <location>
        <begin position="795"/>
        <end position="827"/>
    </location>
</feature>
<name>A0AAD9WQW1_9ROSI</name>
<dbReference type="Pfam" id="PF00855">
    <property type="entry name" value="PWWP"/>
    <property type="match status" value="1"/>
</dbReference>
<dbReference type="SUPFAM" id="SSF63748">
    <property type="entry name" value="Tudor/PWWP/MBT"/>
    <property type="match status" value="1"/>
</dbReference>
<dbReference type="CDD" id="cd05162">
    <property type="entry name" value="PWWP"/>
    <property type="match status" value="1"/>
</dbReference>
<dbReference type="InterPro" id="IPR000313">
    <property type="entry name" value="PWWP_dom"/>
</dbReference>
<evidence type="ECO:0000256" key="3">
    <source>
        <dbReference type="ARBA" id="ARBA00023242"/>
    </source>
</evidence>
<dbReference type="PANTHER" id="PTHR10688">
    <property type="entry name" value="PWWP DOMAIN-CONTAINING PROTEIN"/>
    <property type="match status" value="1"/>
</dbReference>
<dbReference type="GO" id="GO:0006355">
    <property type="term" value="P:regulation of DNA-templated transcription"/>
    <property type="evidence" value="ECO:0007669"/>
    <property type="project" value="UniProtKB-ARBA"/>
</dbReference>
<feature type="region of interest" description="Disordered" evidence="5">
    <location>
        <begin position="560"/>
        <end position="635"/>
    </location>
</feature>
<feature type="compositionally biased region" description="Basic and acidic residues" evidence="5">
    <location>
        <begin position="573"/>
        <end position="582"/>
    </location>
</feature>
<keyword evidence="1" id="KW-0805">Transcription regulation</keyword>
<feature type="compositionally biased region" description="Basic and acidic residues" evidence="5">
    <location>
        <begin position="589"/>
        <end position="604"/>
    </location>
</feature>
<protein>
    <recommendedName>
        <fullName evidence="6">PWWP domain-containing protein</fullName>
    </recommendedName>
</protein>
<evidence type="ECO:0000256" key="5">
    <source>
        <dbReference type="SAM" id="MobiDB-lite"/>
    </source>
</evidence>
<dbReference type="PROSITE" id="PS50812">
    <property type="entry name" value="PWWP"/>
    <property type="match status" value="1"/>
</dbReference>